<evidence type="ECO:0000256" key="1">
    <source>
        <dbReference type="SAM" id="MobiDB-lite"/>
    </source>
</evidence>
<gene>
    <name evidence="2" type="ORF">PIB30_042281</name>
</gene>
<protein>
    <submittedName>
        <fullName evidence="2">Uncharacterized protein</fullName>
    </submittedName>
</protein>
<proteinExistence type="predicted"/>
<comment type="caution">
    <text evidence="2">The sequence shown here is derived from an EMBL/GenBank/DDBJ whole genome shotgun (WGS) entry which is preliminary data.</text>
</comment>
<sequence length="307" mass="35598">MIVTVRAEALRFPFSSIHSMNLLHHRVYVCFQFRKRNNQSHSPNGSNSVLLLTNEKAGWRLRMRCKSKYDGDREMARDRIITFGKYKGKMLGSLPSRYLKWVSNNLRAGHFLEWAKLADQVLQDPIYRDRLEWEFAISVLNGDTHSHTLSSSSSAVSELLDISDRFGWDNQDKLGWSKVDFDLLGTSKGGRIPRRFAPLNDHTHPSASITLHKSTTRRMQRRERQMNTRLRAQAHAVHHRQQPINKKNVDYEDDGGGEMARQKQHSNQNVIANPFPGRQALVEHYHRARTHQKKLIVTVDKESRLLS</sequence>
<organism evidence="2 3">
    <name type="scientific">Stylosanthes scabra</name>
    <dbReference type="NCBI Taxonomy" id="79078"/>
    <lineage>
        <taxon>Eukaryota</taxon>
        <taxon>Viridiplantae</taxon>
        <taxon>Streptophyta</taxon>
        <taxon>Embryophyta</taxon>
        <taxon>Tracheophyta</taxon>
        <taxon>Spermatophyta</taxon>
        <taxon>Magnoliopsida</taxon>
        <taxon>eudicotyledons</taxon>
        <taxon>Gunneridae</taxon>
        <taxon>Pentapetalae</taxon>
        <taxon>rosids</taxon>
        <taxon>fabids</taxon>
        <taxon>Fabales</taxon>
        <taxon>Fabaceae</taxon>
        <taxon>Papilionoideae</taxon>
        <taxon>50 kb inversion clade</taxon>
        <taxon>dalbergioids sensu lato</taxon>
        <taxon>Dalbergieae</taxon>
        <taxon>Pterocarpus clade</taxon>
        <taxon>Stylosanthes</taxon>
    </lineage>
</organism>
<evidence type="ECO:0000313" key="3">
    <source>
        <dbReference type="Proteomes" id="UP001341840"/>
    </source>
</evidence>
<dbReference type="Proteomes" id="UP001341840">
    <property type="component" value="Unassembled WGS sequence"/>
</dbReference>
<evidence type="ECO:0000313" key="2">
    <source>
        <dbReference type="EMBL" id="MED6159430.1"/>
    </source>
</evidence>
<reference evidence="2 3" key="1">
    <citation type="journal article" date="2023" name="Plants (Basel)">
        <title>Bridging the Gap: Combining Genomics and Transcriptomics Approaches to Understand Stylosanthes scabra, an Orphan Legume from the Brazilian Caatinga.</title>
        <authorList>
            <person name="Ferreira-Neto J.R.C."/>
            <person name="da Silva M.D."/>
            <person name="Binneck E."/>
            <person name="de Melo N.F."/>
            <person name="da Silva R.H."/>
            <person name="de Melo A.L.T.M."/>
            <person name="Pandolfi V."/>
            <person name="Bustamante F.O."/>
            <person name="Brasileiro-Vidal A.C."/>
            <person name="Benko-Iseppon A.M."/>
        </authorList>
    </citation>
    <scope>NUCLEOTIDE SEQUENCE [LARGE SCALE GENOMIC DNA]</scope>
    <source>
        <tissue evidence="2">Leaves</tissue>
    </source>
</reference>
<dbReference type="Pfam" id="PF12843">
    <property type="entry name" value="QSregVF_b"/>
    <property type="match status" value="1"/>
</dbReference>
<dbReference type="EMBL" id="JASCZI010121068">
    <property type="protein sequence ID" value="MED6159430.1"/>
    <property type="molecule type" value="Genomic_DNA"/>
</dbReference>
<name>A0ABU6UFP8_9FABA</name>
<dbReference type="PANTHER" id="PTHR38357:SF1">
    <property type="entry name" value="EXPRESSED PROTEIN"/>
    <property type="match status" value="1"/>
</dbReference>
<feature type="region of interest" description="Disordered" evidence="1">
    <location>
        <begin position="195"/>
        <end position="218"/>
    </location>
</feature>
<accession>A0ABU6UFP8</accession>
<keyword evidence="3" id="KW-1185">Reference proteome</keyword>
<dbReference type="PANTHER" id="PTHR38357">
    <property type="entry name" value="EXPRESSED PROTEIN"/>
    <property type="match status" value="1"/>
</dbReference>
<dbReference type="InterPro" id="IPR024530">
    <property type="entry name" value="QSregVF_b"/>
</dbReference>